<accession>A0A267MM49</accession>
<dbReference type="GO" id="GO:0046983">
    <property type="term" value="F:protein dimerization activity"/>
    <property type="evidence" value="ECO:0007669"/>
    <property type="project" value="InterPro"/>
</dbReference>
<dbReference type="OrthoDB" id="1937171at2"/>
<organism evidence="1 2">
    <name type="scientific">Anaeromicrobium sediminis</name>
    <dbReference type="NCBI Taxonomy" id="1478221"/>
    <lineage>
        <taxon>Bacteria</taxon>
        <taxon>Bacillati</taxon>
        <taxon>Bacillota</taxon>
        <taxon>Clostridia</taxon>
        <taxon>Peptostreptococcales</taxon>
        <taxon>Thermotaleaceae</taxon>
        <taxon>Anaeromicrobium</taxon>
    </lineage>
</organism>
<dbReference type="InterPro" id="IPR037208">
    <property type="entry name" value="Spo0E-like_sf"/>
</dbReference>
<reference evidence="1 2" key="1">
    <citation type="submission" date="2017-06" db="EMBL/GenBank/DDBJ databases">
        <title>Draft genome sequence of anaerobic fermentative bacterium Anaeromicrobium sediminis DY2726D isolated from West Pacific Ocean sediments.</title>
        <authorList>
            <person name="Zeng X."/>
        </authorList>
    </citation>
    <scope>NUCLEOTIDE SEQUENCE [LARGE SCALE GENOMIC DNA]</scope>
    <source>
        <strain evidence="1 2">DY2726D</strain>
    </source>
</reference>
<dbReference type="SUPFAM" id="SSF140500">
    <property type="entry name" value="BAS1536-like"/>
    <property type="match status" value="1"/>
</dbReference>
<name>A0A267MM49_9FIRM</name>
<gene>
    <name evidence="1" type="ORF">CCE28_07700</name>
</gene>
<dbReference type="GO" id="GO:0043937">
    <property type="term" value="P:regulation of sporulation"/>
    <property type="evidence" value="ECO:0007669"/>
    <property type="project" value="InterPro"/>
</dbReference>
<sequence length="57" mass="6733">MSDLQKIQMKVTDLRDKMHELIDKEENLLASEVIHVSQMLDKVLDQYYQAKIKSNLN</sequence>
<dbReference type="Proteomes" id="UP000216024">
    <property type="component" value="Unassembled WGS sequence"/>
</dbReference>
<dbReference type="EMBL" id="NIBG01000005">
    <property type="protein sequence ID" value="PAB59830.1"/>
    <property type="molecule type" value="Genomic_DNA"/>
</dbReference>
<dbReference type="InterPro" id="IPR036638">
    <property type="entry name" value="HLH_DNA-bd_sf"/>
</dbReference>
<dbReference type="Pfam" id="PF09388">
    <property type="entry name" value="SpoOE-like"/>
    <property type="match status" value="1"/>
</dbReference>
<comment type="caution">
    <text evidence="1">The sequence shown here is derived from an EMBL/GenBank/DDBJ whole genome shotgun (WGS) entry which is preliminary data.</text>
</comment>
<dbReference type="RefSeq" id="WP_095132640.1">
    <property type="nucleotide sequence ID" value="NZ_NIBG01000005.1"/>
</dbReference>
<proteinExistence type="predicted"/>
<keyword evidence="2" id="KW-1185">Reference proteome</keyword>
<protein>
    <recommendedName>
        <fullName evidence="3">Spo0E family sporulation regulatory protein-aspartic acid phosphatase</fullName>
    </recommendedName>
</protein>
<dbReference type="InterPro" id="IPR018540">
    <property type="entry name" value="Spo0E-like"/>
</dbReference>
<evidence type="ECO:0000313" key="2">
    <source>
        <dbReference type="Proteomes" id="UP000216024"/>
    </source>
</evidence>
<dbReference type="AlphaFoldDB" id="A0A267MM49"/>
<evidence type="ECO:0008006" key="3">
    <source>
        <dbReference type="Google" id="ProtNLM"/>
    </source>
</evidence>
<evidence type="ECO:0000313" key="1">
    <source>
        <dbReference type="EMBL" id="PAB59830.1"/>
    </source>
</evidence>
<dbReference type="Gene3D" id="4.10.280.10">
    <property type="entry name" value="Helix-loop-helix DNA-binding domain"/>
    <property type="match status" value="1"/>
</dbReference>